<dbReference type="OrthoDB" id="276296at2759"/>
<dbReference type="EMBL" id="KZ992599">
    <property type="protein sequence ID" value="RKP08474.1"/>
    <property type="molecule type" value="Genomic_DNA"/>
</dbReference>
<keyword evidence="7 9" id="KW-0496">Mitochondrion</keyword>
<evidence type="ECO:0000256" key="9">
    <source>
        <dbReference type="PIRNR" id="PIRNR017016"/>
    </source>
</evidence>
<evidence type="ECO:0000256" key="4">
    <source>
        <dbReference type="ARBA" id="ARBA00022660"/>
    </source>
</evidence>
<gene>
    <name evidence="10" type="ORF">THASP1DRAFT_15634</name>
</gene>
<protein>
    <recommendedName>
        <fullName evidence="9">NADH-ubiquinone oxidoreductase</fullName>
    </recommendedName>
</protein>
<evidence type="ECO:0000256" key="3">
    <source>
        <dbReference type="ARBA" id="ARBA00022448"/>
    </source>
</evidence>
<keyword evidence="9" id="KW-0472">Membrane</keyword>
<organism evidence="10 11">
    <name type="scientific">Thamnocephalis sphaerospora</name>
    <dbReference type="NCBI Taxonomy" id="78915"/>
    <lineage>
        <taxon>Eukaryota</taxon>
        <taxon>Fungi</taxon>
        <taxon>Fungi incertae sedis</taxon>
        <taxon>Zoopagomycota</taxon>
        <taxon>Zoopagomycotina</taxon>
        <taxon>Zoopagomycetes</taxon>
        <taxon>Zoopagales</taxon>
        <taxon>Sigmoideomycetaceae</taxon>
        <taxon>Thamnocephalis</taxon>
    </lineage>
</organism>
<keyword evidence="9" id="KW-0999">Mitochondrion inner membrane</keyword>
<evidence type="ECO:0000313" key="11">
    <source>
        <dbReference type="Proteomes" id="UP000271241"/>
    </source>
</evidence>
<keyword evidence="4 9" id="KW-0679">Respiratory chain</keyword>
<evidence type="ECO:0000256" key="1">
    <source>
        <dbReference type="ARBA" id="ARBA00003195"/>
    </source>
</evidence>
<comment type="subcellular location">
    <subcellularLocation>
        <location evidence="9">Mitochondrion inner membrane</location>
    </subcellularLocation>
</comment>
<evidence type="ECO:0000256" key="6">
    <source>
        <dbReference type="ARBA" id="ARBA00022982"/>
    </source>
</evidence>
<evidence type="ECO:0000256" key="2">
    <source>
        <dbReference type="ARBA" id="ARBA00010705"/>
    </source>
</evidence>
<comment type="function">
    <text evidence="1 9">Accessory subunit of the mitochondrial membrane respiratory chain NADH dehydrogenase (Complex I), that is believed not to be involved in catalysis. Complex I functions in the transfer of electrons from NADH to the respiratory chain. The immediate electron acceptor for the enzyme is believed to be ubiquinone.</text>
</comment>
<keyword evidence="8" id="KW-1015">Disulfide bond</keyword>
<dbReference type="PIRSF" id="PIRSF017016">
    <property type="entry name" value="NDUA8"/>
    <property type="match status" value="1"/>
</dbReference>
<reference evidence="11" key="1">
    <citation type="journal article" date="2018" name="Nat. Microbiol.">
        <title>Leveraging single-cell genomics to expand the fungal tree of life.</title>
        <authorList>
            <person name="Ahrendt S.R."/>
            <person name="Quandt C.A."/>
            <person name="Ciobanu D."/>
            <person name="Clum A."/>
            <person name="Salamov A."/>
            <person name="Andreopoulos B."/>
            <person name="Cheng J.F."/>
            <person name="Woyke T."/>
            <person name="Pelin A."/>
            <person name="Henrissat B."/>
            <person name="Reynolds N.K."/>
            <person name="Benny G.L."/>
            <person name="Smith M.E."/>
            <person name="James T.Y."/>
            <person name="Grigoriev I.V."/>
        </authorList>
    </citation>
    <scope>NUCLEOTIDE SEQUENCE [LARGE SCALE GENOMIC DNA]</scope>
    <source>
        <strain evidence="11">RSA 1356</strain>
    </source>
</reference>
<dbReference type="AlphaFoldDB" id="A0A4P9XQY9"/>
<dbReference type="STRING" id="78915.A0A4P9XQY9"/>
<name>A0A4P9XQY9_9FUNG</name>
<evidence type="ECO:0000256" key="5">
    <source>
        <dbReference type="ARBA" id="ARBA00022737"/>
    </source>
</evidence>
<accession>A0A4P9XQY9</accession>
<dbReference type="PANTHER" id="PTHR13344:SF0">
    <property type="entry name" value="NADH DEHYDROGENASE [UBIQUINONE] 1 ALPHA SUBCOMPLEX SUBUNIT 8"/>
    <property type="match status" value="1"/>
</dbReference>
<keyword evidence="5" id="KW-0677">Repeat</keyword>
<dbReference type="GO" id="GO:0006120">
    <property type="term" value="P:mitochondrial electron transport, NADH to ubiquinone"/>
    <property type="evidence" value="ECO:0007669"/>
    <property type="project" value="InterPro"/>
</dbReference>
<keyword evidence="11" id="KW-1185">Reference proteome</keyword>
<keyword evidence="3 9" id="KW-0813">Transport</keyword>
<evidence type="ECO:0000256" key="8">
    <source>
        <dbReference type="ARBA" id="ARBA00023157"/>
    </source>
</evidence>
<sequence length="151" mass="16979">MSTPNDPSYATHGYVESKPLPESVPHVDEIGATGAPLASAAFFIGAHCKDYNEDFMLCKAENRDPAHCLKEGRKVTRCAADVIAKLRDNCGAEFERHWKCLDNRNLEFQRCRTEERPLNECVFAKLGLKKVVPGTPKGYEQIHEKKNPVYT</sequence>
<dbReference type="InterPro" id="IPR016680">
    <property type="entry name" value="NDUFA8"/>
</dbReference>
<dbReference type="Proteomes" id="UP000271241">
    <property type="component" value="Unassembled WGS sequence"/>
</dbReference>
<comment type="similarity">
    <text evidence="2 9">Belongs to the complex I NDUFA8 subunit family.</text>
</comment>
<dbReference type="PANTHER" id="PTHR13344">
    <property type="entry name" value="NADH-UBIQUINONE OXIDOREDUCTASE"/>
    <property type="match status" value="1"/>
</dbReference>
<dbReference type="PROSITE" id="PS51808">
    <property type="entry name" value="CHCH"/>
    <property type="match status" value="1"/>
</dbReference>
<keyword evidence="6 9" id="KW-0249">Electron transport</keyword>
<proteinExistence type="inferred from homology"/>
<evidence type="ECO:0000256" key="7">
    <source>
        <dbReference type="ARBA" id="ARBA00023128"/>
    </source>
</evidence>
<dbReference type="GO" id="GO:0005743">
    <property type="term" value="C:mitochondrial inner membrane"/>
    <property type="evidence" value="ECO:0007669"/>
    <property type="project" value="UniProtKB-SubCell"/>
</dbReference>
<evidence type="ECO:0000313" key="10">
    <source>
        <dbReference type="EMBL" id="RKP08474.1"/>
    </source>
</evidence>